<protein>
    <recommendedName>
        <fullName evidence="8">Glucosamine 6-phosphate N-acetyltransferase</fullName>
        <ecNumber evidence="8">2.3.1.4</ecNumber>
    </recommendedName>
</protein>
<accession>A0A7S0EG06</accession>
<dbReference type="EC" id="2.3.1.4" evidence="8"/>
<evidence type="ECO:0000256" key="6">
    <source>
        <dbReference type="ARBA" id="ARBA00023136"/>
    </source>
</evidence>
<comment type="subunit">
    <text evidence="3">Homodimer.</text>
</comment>
<keyword evidence="5" id="KW-0256">Endoplasmic reticulum</keyword>
<dbReference type="GO" id="GO:0006048">
    <property type="term" value="P:UDP-N-acetylglucosamine biosynthetic process"/>
    <property type="evidence" value="ECO:0007669"/>
    <property type="project" value="UniProtKB-UniRule"/>
</dbReference>
<dbReference type="AlphaFoldDB" id="A0A7S0EG06"/>
<dbReference type="GO" id="GO:0004343">
    <property type="term" value="F:glucosamine 6-phosphate N-acetyltransferase activity"/>
    <property type="evidence" value="ECO:0007669"/>
    <property type="project" value="UniProtKB-UniRule"/>
</dbReference>
<dbReference type="PANTHER" id="PTHR13355:SF11">
    <property type="entry name" value="GLUCOSAMINE 6-PHOSPHATE N-ACETYLTRANSFERASE"/>
    <property type="match status" value="1"/>
</dbReference>
<evidence type="ECO:0000256" key="4">
    <source>
        <dbReference type="ARBA" id="ARBA00022679"/>
    </source>
</evidence>
<dbReference type="PROSITE" id="PS51186">
    <property type="entry name" value="GNAT"/>
    <property type="match status" value="1"/>
</dbReference>
<gene>
    <name evidence="10" type="ORF">HPHI1048_LOCUS10410</name>
</gene>
<evidence type="ECO:0000259" key="9">
    <source>
        <dbReference type="PROSITE" id="PS51186"/>
    </source>
</evidence>
<name>A0A7S0EG06_9CRYP</name>
<comment type="subcellular location">
    <subcellularLocation>
        <location evidence="1">Endomembrane system</location>
        <topology evidence="1">Peripheral membrane protein</topology>
    </subcellularLocation>
    <subcellularLocation>
        <location evidence="2">Endoplasmic reticulum membrane</location>
    </subcellularLocation>
</comment>
<dbReference type="InterPro" id="IPR000182">
    <property type="entry name" value="GNAT_dom"/>
</dbReference>
<dbReference type="Pfam" id="PF00583">
    <property type="entry name" value="Acetyltransf_1"/>
    <property type="match status" value="1"/>
</dbReference>
<evidence type="ECO:0000256" key="8">
    <source>
        <dbReference type="RuleBase" id="RU365086"/>
    </source>
</evidence>
<comment type="pathway">
    <text evidence="8">Nucleotide-sugar biosynthesis; UDP-N-acetyl-alpha-D-glucosamine biosynthesis; N-acetyl-alpha-D-glucosamine 1-phosphate from alpha-D-glucosamine 6-phosphate (route I): step 1/2.</text>
</comment>
<evidence type="ECO:0000256" key="3">
    <source>
        <dbReference type="ARBA" id="ARBA00011738"/>
    </source>
</evidence>
<dbReference type="SUPFAM" id="SSF55729">
    <property type="entry name" value="Acyl-CoA N-acyltransferases (Nat)"/>
    <property type="match status" value="1"/>
</dbReference>
<dbReference type="InterPro" id="IPR016181">
    <property type="entry name" value="Acyl_CoA_acyltransferase"/>
</dbReference>
<evidence type="ECO:0000256" key="2">
    <source>
        <dbReference type="ARBA" id="ARBA00004586"/>
    </source>
</evidence>
<feature type="domain" description="N-acetyltransferase" evidence="9">
    <location>
        <begin position="20"/>
        <end position="168"/>
    </location>
</feature>
<dbReference type="PANTHER" id="PTHR13355">
    <property type="entry name" value="GLUCOSAMINE 6-PHOSPHATE N-ACETYLTRANSFERASE"/>
    <property type="match status" value="1"/>
</dbReference>
<organism evidence="10">
    <name type="scientific">Hanusia phi</name>
    <dbReference type="NCBI Taxonomy" id="3032"/>
    <lineage>
        <taxon>Eukaryota</taxon>
        <taxon>Cryptophyceae</taxon>
        <taxon>Pyrenomonadales</taxon>
        <taxon>Geminigeraceae</taxon>
        <taxon>Hanusia</taxon>
    </lineage>
</organism>
<dbReference type="Gene3D" id="3.40.630.30">
    <property type="match status" value="1"/>
</dbReference>
<sequence length="168" mass="18985">MRQFDTPNISDSMSKISDKLVMRALESSDHEKGFLPLLAQLTKAPEIPREKWNDIFNRMRNSGSYFTVVVENIEERRIVATATLLTEHKFLRGGGLAGHIEDVVVDASLRGKNVGAKLMAALQDIGKKLGCYKVILDCSEDNVKFYERCGFQKKEVQMAIYFPENAKL</sequence>
<comment type="similarity">
    <text evidence="8">Belongs to the acetyltransferase family. GNA1 subfamily.</text>
</comment>
<keyword evidence="7 8" id="KW-0012">Acyltransferase</keyword>
<dbReference type="FunFam" id="3.40.630.30:FF:000048">
    <property type="entry name" value="Glucosamine 6-phosphate N-acetyltransferase"/>
    <property type="match status" value="1"/>
</dbReference>
<keyword evidence="6" id="KW-0472">Membrane</keyword>
<dbReference type="EMBL" id="HBEO01015322">
    <property type="protein sequence ID" value="CAD8484004.1"/>
    <property type="molecule type" value="Transcribed_RNA"/>
</dbReference>
<evidence type="ECO:0000256" key="5">
    <source>
        <dbReference type="ARBA" id="ARBA00022824"/>
    </source>
</evidence>
<keyword evidence="4 8" id="KW-0808">Transferase</keyword>
<dbReference type="InterPro" id="IPR039143">
    <property type="entry name" value="GNPNAT1-like"/>
</dbReference>
<dbReference type="GO" id="GO:0005789">
    <property type="term" value="C:endoplasmic reticulum membrane"/>
    <property type="evidence" value="ECO:0007669"/>
    <property type="project" value="UniProtKB-SubCell"/>
</dbReference>
<dbReference type="CDD" id="cd04301">
    <property type="entry name" value="NAT_SF"/>
    <property type="match status" value="1"/>
</dbReference>
<evidence type="ECO:0000256" key="7">
    <source>
        <dbReference type="ARBA" id="ARBA00023315"/>
    </source>
</evidence>
<reference evidence="10" key="1">
    <citation type="submission" date="2021-01" db="EMBL/GenBank/DDBJ databases">
        <authorList>
            <person name="Corre E."/>
            <person name="Pelletier E."/>
            <person name="Niang G."/>
            <person name="Scheremetjew M."/>
            <person name="Finn R."/>
            <person name="Kale V."/>
            <person name="Holt S."/>
            <person name="Cochrane G."/>
            <person name="Meng A."/>
            <person name="Brown T."/>
            <person name="Cohen L."/>
        </authorList>
    </citation>
    <scope>NUCLEOTIDE SEQUENCE</scope>
    <source>
        <strain evidence="10">CCMP325</strain>
    </source>
</reference>
<dbReference type="UniPathway" id="UPA00113">
    <property type="reaction ID" value="UER00529"/>
</dbReference>
<comment type="catalytic activity">
    <reaction evidence="8">
        <text>D-glucosamine 6-phosphate + acetyl-CoA = N-acetyl-D-glucosamine 6-phosphate + CoA + H(+)</text>
        <dbReference type="Rhea" id="RHEA:10292"/>
        <dbReference type="ChEBI" id="CHEBI:15378"/>
        <dbReference type="ChEBI" id="CHEBI:57287"/>
        <dbReference type="ChEBI" id="CHEBI:57288"/>
        <dbReference type="ChEBI" id="CHEBI:57513"/>
        <dbReference type="ChEBI" id="CHEBI:58725"/>
        <dbReference type="EC" id="2.3.1.4"/>
    </reaction>
</comment>
<evidence type="ECO:0000256" key="1">
    <source>
        <dbReference type="ARBA" id="ARBA00004184"/>
    </source>
</evidence>
<proteinExistence type="inferred from homology"/>
<evidence type="ECO:0000313" key="10">
    <source>
        <dbReference type="EMBL" id="CAD8484004.1"/>
    </source>
</evidence>